<evidence type="ECO:0000313" key="2">
    <source>
        <dbReference type="EMBL" id="QDT88802.1"/>
    </source>
</evidence>
<dbReference type="InterPro" id="IPR027417">
    <property type="entry name" value="P-loop_NTPase"/>
</dbReference>
<gene>
    <name evidence="2" type="ORF">Pan161_04210</name>
</gene>
<accession>A0A517V723</accession>
<evidence type="ECO:0000313" key="3">
    <source>
        <dbReference type="Proteomes" id="UP000316855"/>
    </source>
</evidence>
<dbReference type="OrthoDB" id="174137at2"/>
<dbReference type="KEGG" id="gax:Pan161_04210"/>
<dbReference type="AlphaFoldDB" id="A0A517V723"/>
<feature type="coiled-coil region" evidence="1">
    <location>
        <begin position="636"/>
        <end position="670"/>
    </location>
</feature>
<feature type="coiled-coil region" evidence="1">
    <location>
        <begin position="695"/>
        <end position="732"/>
    </location>
</feature>
<keyword evidence="3" id="KW-1185">Reference proteome</keyword>
<organism evidence="2 3">
    <name type="scientific">Gimesia algae</name>
    <dbReference type="NCBI Taxonomy" id="2527971"/>
    <lineage>
        <taxon>Bacteria</taxon>
        <taxon>Pseudomonadati</taxon>
        <taxon>Planctomycetota</taxon>
        <taxon>Planctomycetia</taxon>
        <taxon>Planctomycetales</taxon>
        <taxon>Planctomycetaceae</taxon>
        <taxon>Gimesia</taxon>
    </lineage>
</organism>
<dbReference type="Pfam" id="PF13555">
    <property type="entry name" value="AAA_29"/>
    <property type="match status" value="1"/>
</dbReference>
<evidence type="ECO:0008006" key="4">
    <source>
        <dbReference type="Google" id="ProtNLM"/>
    </source>
</evidence>
<dbReference type="RefSeq" id="WP_145223936.1">
    <property type="nucleotide sequence ID" value="NZ_CP036343.1"/>
</dbReference>
<reference evidence="2 3" key="1">
    <citation type="submission" date="2019-02" db="EMBL/GenBank/DDBJ databases">
        <title>Deep-cultivation of Planctomycetes and their phenomic and genomic characterization uncovers novel biology.</title>
        <authorList>
            <person name="Wiegand S."/>
            <person name="Jogler M."/>
            <person name="Boedeker C."/>
            <person name="Pinto D."/>
            <person name="Vollmers J."/>
            <person name="Rivas-Marin E."/>
            <person name="Kohn T."/>
            <person name="Peeters S.H."/>
            <person name="Heuer A."/>
            <person name="Rast P."/>
            <person name="Oberbeckmann S."/>
            <person name="Bunk B."/>
            <person name="Jeske O."/>
            <person name="Meyerdierks A."/>
            <person name="Storesund J.E."/>
            <person name="Kallscheuer N."/>
            <person name="Luecker S."/>
            <person name="Lage O.M."/>
            <person name="Pohl T."/>
            <person name="Merkel B.J."/>
            <person name="Hornburger P."/>
            <person name="Mueller R.-W."/>
            <person name="Bruemmer F."/>
            <person name="Labrenz M."/>
            <person name="Spormann A.M."/>
            <person name="Op den Camp H."/>
            <person name="Overmann J."/>
            <person name="Amann R."/>
            <person name="Jetten M.S.M."/>
            <person name="Mascher T."/>
            <person name="Medema M.H."/>
            <person name="Devos D.P."/>
            <person name="Kaster A.-K."/>
            <person name="Ovreas L."/>
            <person name="Rohde M."/>
            <person name="Galperin M.Y."/>
            <person name="Jogler C."/>
        </authorList>
    </citation>
    <scope>NUCLEOTIDE SEQUENCE [LARGE SCALE GENOMIC DNA]</scope>
    <source>
        <strain evidence="2 3">Pan161</strain>
    </source>
</reference>
<name>A0A517V723_9PLAN</name>
<dbReference type="CDD" id="cd00267">
    <property type="entry name" value="ABC_ATPase"/>
    <property type="match status" value="1"/>
</dbReference>
<dbReference type="Proteomes" id="UP000316855">
    <property type="component" value="Chromosome"/>
</dbReference>
<proteinExistence type="predicted"/>
<dbReference type="Pfam" id="PF13558">
    <property type="entry name" value="SbcC_Walker_B"/>
    <property type="match status" value="1"/>
</dbReference>
<protein>
    <recommendedName>
        <fullName evidence="4">Chromosome partition protein Smc</fullName>
    </recommendedName>
</protein>
<dbReference type="EMBL" id="CP036343">
    <property type="protein sequence ID" value="QDT88802.1"/>
    <property type="molecule type" value="Genomic_DNA"/>
</dbReference>
<keyword evidence="1" id="KW-0175">Coiled coil</keyword>
<sequence>MNILTGIQQTAGYRLSKMELYNWGTFDDTIHGFHPRGEWTLLVGENGTGKSTIVDALLTLLVRPNTRKYNFASGAAKTERDERTYIQGAYDKVLGPTGTPQLKYLRPGNKHYSALLACFENYQTGKVFTVGQILYLDSNNKPKKFYAFDDKKERGIAEDFGNISEYSSVLTTLKNRNFKATETYTQYFEWLRRKVSCLPKAMDMFNQAAWVKDVSQLDSFVRDQMLEKRPWDEKVSQLLKHFSELNEAHRSLVIIRDQAKMLTPIVEEGMQFRELNAKLILAKNQLKATSLYFNFATERLLEPLCDLWANKITSFKSKINELDKHIFETTREIAQIDLEIIGAGGERMSRLPGLISIEQERADTKQKARIEFESLLHEADIEAIVNSANEITKIQSKVTHKISAIETKRKDAQKNAARIQYEIGLLRQRISDDQEELTSLQTRKGNMPRELVFVRDEICRALKIPVKDLPFAAELIAIVPEHREWEASIEQVLSGFARDLLVKDQHYAKVSGYIDHKRLSGKDGRGQRLNYTRVVAEKTTNVATPGKHFNQDSKTLFSMLKFREGHDLAAWVRGKIADRFDFLACDKIDQFQQANHAAMTKNRHIKRTKEQHSKDDRGRFGDRKQFVLGWENRDKILALKTSIADTELLLDQLELKETELNNKINKATNQISYLNRISEFNDYDLIDEPKHRKQIAEYQVELHKLKDSNDKIRELESKKKDLEVKQEGDRLQSKTLSDECSKKENELENGIKCCKNAVGAINEAKQDGRYDSLEVHFESIESLLVDEPLTLDNITTLPQNFTQDRIEEVDSLEKESNSIAKPIMTKMSRFLSKFPEFQSDMSGSIDSLLEFIELHKKIEQDDLPRHENRFKERLNEKVLHEVGVLNSHLENEREEIIGKIEEINYGLRRIEWNPGTYIRLEPEDGKDAEIRDFRRDLAACLTGYLDGTMQADEETFLRIQKLVNKLSDDSNIRWREKVIDVRRWFSFSARELVKETGEPRSYYDGGAGKSGGEKAKLAFLVLVAAIVYQYDIDPDASRSDKYHFVMVDEMFSRTASKYAKYALELFEQFGLQLLIVAPLDAKARVCESYVGLHAHVVKDGETNRSEILSYSSEHNEEFVHSHASMTQK</sequence>
<dbReference type="Gene3D" id="3.40.50.300">
    <property type="entry name" value="P-loop containing nucleotide triphosphate hydrolases"/>
    <property type="match status" value="1"/>
</dbReference>
<evidence type="ECO:0000256" key="1">
    <source>
        <dbReference type="SAM" id="Coils"/>
    </source>
</evidence>
<dbReference type="SUPFAM" id="SSF52540">
    <property type="entry name" value="P-loop containing nucleoside triphosphate hydrolases"/>
    <property type="match status" value="2"/>
</dbReference>